<organism evidence="2 3">
    <name type="scientific">Pocillopora damicornis</name>
    <name type="common">Cauliflower coral</name>
    <name type="synonym">Millepora damicornis</name>
    <dbReference type="NCBI Taxonomy" id="46731"/>
    <lineage>
        <taxon>Eukaryota</taxon>
        <taxon>Metazoa</taxon>
        <taxon>Cnidaria</taxon>
        <taxon>Anthozoa</taxon>
        <taxon>Hexacorallia</taxon>
        <taxon>Scleractinia</taxon>
        <taxon>Astrocoeniina</taxon>
        <taxon>Pocilloporidae</taxon>
        <taxon>Pocillopora</taxon>
    </lineage>
</organism>
<feature type="chain" id="PRO_5018039359" evidence="1">
    <location>
        <begin position="22"/>
        <end position="293"/>
    </location>
</feature>
<dbReference type="OMA" id="ESIVTHG"/>
<evidence type="ECO:0000313" key="2">
    <source>
        <dbReference type="EMBL" id="RMX42928.1"/>
    </source>
</evidence>
<evidence type="ECO:0000256" key="1">
    <source>
        <dbReference type="SAM" id="SignalP"/>
    </source>
</evidence>
<protein>
    <submittedName>
        <fullName evidence="2">Uncharacterized protein</fullName>
    </submittedName>
</protein>
<accession>A0A3M6TNR0</accession>
<reference evidence="2 3" key="1">
    <citation type="journal article" date="2018" name="Sci. Rep.">
        <title>Comparative analysis of the Pocillopora damicornis genome highlights role of immune system in coral evolution.</title>
        <authorList>
            <person name="Cunning R."/>
            <person name="Bay R.A."/>
            <person name="Gillette P."/>
            <person name="Baker A.C."/>
            <person name="Traylor-Knowles N."/>
        </authorList>
    </citation>
    <scope>NUCLEOTIDE SEQUENCE [LARGE SCALE GENOMIC DNA]</scope>
    <source>
        <strain evidence="2">RSMAS</strain>
        <tissue evidence="2">Whole animal</tissue>
    </source>
</reference>
<dbReference type="OrthoDB" id="5949401at2759"/>
<gene>
    <name evidence="2" type="ORF">pdam_00001872</name>
</gene>
<dbReference type="AlphaFoldDB" id="A0A3M6TNR0"/>
<keyword evidence="1" id="KW-0732">Signal</keyword>
<evidence type="ECO:0000313" key="3">
    <source>
        <dbReference type="Proteomes" id="UP000275408"/>
    </source>
</evidence>
<name>A0A3M6TNR0_POCDA</name>
<proteinExistence type="predicted"/>
<comment type="caution">
    <text evidence="2">The sequence shown here is derived from an EMBL/GenBank/DDBJ whole genome shotgun (WGS) entry which is preliminary data.</text>
</comment>
<dbReference type="Proteomes" id="UP000275408">
    <property type="component" value="Unassembled WGS sequence"/>
</dbReference>
<dbReference type="EMBL" id="RCHS01003247">
    <property type="protein sequence ID" value="RMX42928.1"/>
    <property type="molecule type" value="Genomic_DNA"/>
</dbReference>
<feature type="signal peptide" evidence="1">
    <location>
        <begin position="1"/>
        <end position="21"/>
    </location>
</feature>
<keyword evidence="3" id="KW-1185">Reference proteome</keyword>
<sequence length="293" mass="33318">MATSWVVICWIVLLTIEGSFTMDDLAVTDYGSLEISMVRHGERYATNRPCYEYEDVPPLYQGMTHVRGPNDKVGIITFKVNVPIIIYLATDSRYPYIHGDEYEKTGDLVMLGGCHKPGPVKFPIYRSRRTHGPGLVTVHFSSSRMTGIFLRDDAFDVRPYAELKVTFPGTPREISMVREGEKFSTNRDCYRMEDIPPKYHGLTHLRGPNDEKTISFYVNIPVIVYVAIDSRHNHHTILPSDFKATGERIIHGGCHARTSFPIYERKYPKGGTVTIPLIASRMLTVMVKPLMMN</sequence>